<proteinExistence type="predicted"/>
<dbReference type="OrthoDB" id="32019at2"/>
<reference evidence="12 13" key="1">
    <citation type="submission" date="2019-02" db="EMBL/GenBank/DDBJ databases">
        <title>Thermus sp. a novel from hot spring.</title>
        <authorList>
            <person name="Zhao Z."/>
        </authorList>
    </citation>
    <scope>NUCLEOTIDE SEQUENCE [LARGE SCALE GENOMIC DNA]</scope>
    <source>
        <strain evidence="12 13">CFH 72773T</strain>
    </source>
</reference>
<sequence length="458" mass="46553">MRPPGFGQRQAGFPLWEGEVRHTGPLILYSAFTGALAGLLAAGATALLRGLGLGFGTLFGYLPPAAPGEGGLAQAFTGPGPWPLAFLLPPLFALTSFLGTGQGLAAFLRQAREGLPTPRLAHPRGVLGGILQLSLYSPLGREGPLGVLGLWLGTALDRRFPRLGGGLAFAGLAAGLGAGLHAPVAGALLATEILYRSLLLEAKALTPALIGALSGFALYGAFFGYSPLLPFRAEVDLRAVPFGALVGLLAAALAALWLGGGRLLERGLRHLPFPLRHGLLGLALALLLLLLPEALGTGLGWVAVAATPLLSPAAVGYLLLAKALLLILATGVRAYGGAFTPALALGGLLGILVARFLEPLAVPLEGLALAGGAAVLAAVARAPFAATVLALEWGGYATLPLVLPAVVLAYALTPAPDPEEGPREGPRGPGDAPSERPPQREPQPPDPGASGERETPPR</sequence>
<dbReference type="Proteomes" id="UP000292858">
    <property type="component" value="Unassembled WGS sequence"/>
</dbReference>
<gene>
    <name evidence="12" type="ORF">ETP66_04260</name>
</gene>
<feature type="transmembrane region" description="Helical" evidence="11">
    <location>
        <begin position="167"/>
        <end position="190"/>
    </location>
</feature>
<keyword evidence="4 11" id="KW-1133">Transmembrane helix</keyword>
<evidence type="ECO:0000256" key="5">
    <source>
        <dbReference type="ARBA" id="ARBA00023065"/>
    </source>
</evidence>
<feature type="transmembrane region" description="Helical" evidence="11">
    <location>
        <begin position="393"/>
        <end position="412"/>
    </location>
</feature>
<dbReference type="AlphaFoldDB" id="A0A4Q9B828"/>
<dbReference type="RefSeq" id="WP_130840958.1">
    <property type="nucleotide sequence ID" value="NZ_SIJL01000004.1"/>
</dbReference>
<dbReference type="InterPro" id="IPR014743">
    <property type="entry name" value="Cl-channel_core"/>
</dbReference>
<evidence type="ECO:0000256" key="4">
    <source>
        <dbReference type="ARBA" id="ARBA00022989"/>
    </source>
</evidence>
<evidence type="ECO:0000256" key="7">
    <source>
        <dbReference type="ARBA" id="ARBA00023173"/>
    </source>
</evidence>
<evidence type="ECO:0000256" key="10">
    <source>
        <dbReference type="SAM" id="MobiDB-lite"/>
    </source>
</evidence>
<dbReference type="SUPFAM" id="SSF81340">
    <property type="entry name" value="Clc chloride channel"/>
    <property type="match status" value="1"/>
</dbReference>
<dbReference type="PANTHER" id="PTHR43427:SF6">
    <property type="entry name" value="CHLORIDE CHANNEL PROTEIN CLC-E"/>
    <property type="match status" value="1"/>
</dbReference>
<dbReference type="InterPro" id="IPR001807">
    <property type="entry name" value="ClC"/>
</dbReference>
<evidence type="ECO:0000256" key="2">
    <source>
        <dbReference type="ARBA" id="ARBA00022448"/>
    </source>
</evidence>
<evidence type="ECO:0000256" key="11">
    <source>
        <dbReference type="SAM" id="Phobius"/>
    </source>
</evidence>
<keyword evidence="6 11" id="KW-0472">Membrane</keyword>
<accession>A0A4Q9B828</accession>
<evidence type="ECO:0000256" key="6">
    <source>
        <dbReference type="ARBA" id="ARBA00023136"/>
    </source>
</evidence>
<dbReference type="EMBL" id="SIJL01000004">
    <property type="protein sequence ID" value="TBH20997.1"/>
    <property type="molecule type" value="Genomic_DNA"/>
</dbReference>
<evidence type="ECO:0000256" key="1">
    <source>
        <dbReference type="ARBA" id="ARBA00004141"/>
    </source>
</evidence>
<dbReference type="GO" id="GO:0005254">
    <property type="term" value="F:chloride channel activity"/>
    <property type="evidence" value="ECO:0007669"/>
    <property type="project" value="UniProtKB-KW"/>
</dbReference>
<feature type="transmembrane region" description="Helical" evidence="11">
    <location>
        <begin position="202"/>
        <end position="225"/>
    </location>
</feature>
<feature type="transmembrane region" description="Helical" evidence="11">
    <location>
        <begin position="335"/>
        <end position="354"/>
    </location>
</feature>
<keyword evidence="5" id="KW-0406">Ion transport</keyword>
<keyword evidence="2" id="KW-0813">Transport</keyword>
<evidence type="ECO:0000256" key="8">
    <source>
        <dbReference type="ARBA" id="ARBA00023214"/>
    </source>
</evidence>
<organism evidence="12 13">
    <name type="scientific">Thermus thermamylovorans</name>
    <dbReference type="NCBI Taxonomy" id="2509362"/>
    <lineage>
        <taxon>Bacteria</taxon>
        <taxon>Thermotogati</taxon>
        <taxon>Deinococcota</taxon>
        <taxon>Deinococci</taxon>
        <taxon>Thermales</taxon>
        <taxon>Thermaceae</taxon>
        <taxon>Thermus</taxon>
    </lineage>
</organism>
<dbReference type="Pfam" id="PF00654">
    <property type="entry name" value="Voltage_CLC"/>
    <property type="match status" value="1"/>
</dbReference>
<feature type="transmembrane region" description="Helical" evidence="11">
    <location>
        <begin position="26"/>
        <end position="48"/>
    </location>
</feature>
<dbReference type="Gene3D" id="1.10.3080.10">
    <property type="entry name" value="Clc chloride channel"/>
    <property type="match status" value="1"/>
</dbReference>
<evidence type="ECO:0000313" key="12">
    <source>
        <dbReference type="EMBL" id="TBH20997.1"/>
    </source>
</evidence>
<feature type="transmembrane region" description="Helical" evidence="11">
    <location>
        <begin position="279"/>
        <end position="303"/>
    </location>
</feature>
<name>A0A4Q9B828_9DEIN</name>
<keyword evidence="3 11" id="KW-0812">Transmembrane</keyword>
<evidence type="ECO:0000256" key="3">
    <source>
        <dbReference type="ARBA" id="ARBA00022692"/>
    </source>
</evidence>
<feature type="region of interest" description="Disordered" evidence="10">
    <location>
        <begin position="414"/>
        <end position="458"/>
    </location>
</feature>
<keyword evidence="7" id="KW-0869">Chloride channel</keyword>
<feature type="transmembrane region" description="Helical" evidence="11">
    <location>
        <begin position="360"/>
        <end position="381"/>
    </location>
</feature>
<dbReference type="PANTHER" id="PTHR43427">
    <property type="entry name" value="CHLORIDE CHANNEL PROTEIN CLC-E"/>
    <property type="match status" value="1"/>
</dbReference>
<feature type="transmembrane region" description="Helical" evidence="11">
    <location>
        <begin position="309"/>
        <end position="328"/>
    </location>
</feature>
<comment type="caution">
    <text evidence="12">The sequence shown here is derived from an EMBL/GenBank/DDBJ whole genome shotgun (WGS) entry which is preliminary data.</text>
</comment>
<dbReference type="GO" id="GO:0034707">
    <property type="term" value="C:chloride channel complex"/>
    <property type="evidence" value="ECO:0007669"/>
    <property type="project" value="UniProtKB-KW"/>
</dbReference>
<evidence type="ECO:0000313" key="13">
    <source>
        <dbReference type="Proteomes" id="UP000292858"/>
    </source>
</evidence>
<keyword evidence="8" id="KW-0868">Chloride</keyword>
<feature type="transmembrane region" description="Helical" evidence="11">
    <location>
        <begin position="86"/>
        <end position="108"/>
    </location>
</feature>
<keyword evidence="13" id="KW-1185">Reference proteome</keyword>
<evidence type="ECO:0000256" key="9">
    <source>
        <dbReference type="ARBA" id="ARBA00023303"/>
    </source>
</evidence>
<protein>
    <submittedName>
        <fullName evidence="12">Chloride channel protein EriC</fullName>
    </submittedName>
</protein>
<feature type="transmembrane region" description="Helical" evidence="11">
    <location>
        <begin position="237"/>
        <end position="258"/>
    </location>
</feature>
<comment type="subcellular location">
    <subcellularLocation>
        <location evidence="1">Membrane</location>
        <topology evidence="1">Multi-pass membrane protein</topology>
    </subcellularLocation>
</comment>
<keyword evidence="9" id="KW-0407">Ion channel</keyword>
<dbReference type="InterPro" id="IPR050368">
    <property type="entry name" value="ClC-type_chloride_channel"/>
</dbReference>